<protein>
    <submittedName>
        <fullName evidence="1">Uncharacterized protein</fullName>
    </submittedName>
</protein>
<dbReference type="EMBL" id="BGZK01001405">
    <property type="protein sequence ID" value="GBP79219.1"/>
    <property type="molecule type" value="Genomic_DNA"/>
</dbReference>
<dbReference type="Proteomes" id="UP000299102">
    <property type="component" value="Unassembled WGS sequence"/>
</dbReference>
<accession>A0A4C1YX32</accession>
<sequence>MLKAAAKGMWMHYIWRSIAVAAGGGAAGSGRDRAAFALVGRARLSAPEAKAKPHAAGTDRRKWLHKLIFFSFLL</sequence>
<evidence type="ECO:0000313" key="1">
    <source>
        <dbReference type="EMBL" id="GBP79219.1"/>
    </source>
</evidence>
<gene>
    <name evidence="1" type="ORF">EVAR_67894_1</name>
</gene>
<dbReference type="AlphaFoldDB" id="A0A4C1YX32"/>
<proteinExistence type="predicted"/>
<reference evidence="1 2" key="1">
    <citation type="journal article" date="2019" name="Commun. Biol.">
        <title>The bagworm genome reveals a unique fibroin gene that provides high tensile strength.</title>
        <authorList>
            <person name="Kono N."/>
            <person name="Nakamura H."/>
            <person name="Ohtoshi R."/>
            <person name="Tomita M."/>
            <person name="Numata K."/>
            <person name="Arakawa K."/>
        </authorList>
    </citation>
    <scope>NUCLEOTIDE SEQUENCE [LARGE SCALE GENOMIC DNA]</scope>
</reference>
<name>A0A4C1YX32_EUMVA</name>
<comment type="caution">
    <text evidence="1">The sequence shown here is derived from an EMBL/GenBank/DDBJ whole genome shotgun (WGS) entry which is preliminary data.</text>
</comment>
<organism evidence="1 2">
    <name type="scientific">Eumeta variegata</name>
    <name type="common">Bagworm moth</name>
    <name type="synonym">Eumeta japonica</name>
    <dbReference type="NCBI Taxonomy" id="151549"/>
    <lineage>
        <taxon>Eukaryota</taxon>
        <taxon>Metazoa</taxon>
        <taxon>Ecdysozoa</taxon>
        <taxon>Arthropoda</taxon>
        <taxon>Hexapoda</taxon>
        <taxon>Insecta</taxon>
        <taxon>Pterygota</taxon>
        <taxon>Neoptera</taxon>
        <taxon>Endopterygota</taxon>
        <taxon>Lepidoptera</taxon>
        <taxon>Glossata</taxon>
        <taxon>Ditrysia</taxon>
        <taxon>Tineoidea</taxon>
        <taxon>Psychidae</taxon>
        <taxon>Oiketicinae</taxon>
        <taxon>Eumeta</taxon>
    </lineage>
</organism>
<evidence type="ECO:0000313" key="2">
    <source>
        <dbReference type="Proteomes" id="UP000299102"/>
    </source>
</evidence>
<keyword evidence="2" id="KW-1185">Reference proteome</keyword>